<feature type="transmembrane region" description="Helical" evidence="1">
    <location>
        <begin position="118"/>
        <end position="139"/>
    </location>
</feature>
<evidence type="ECO:0000256" key="1">
    <source>
        <dbReference type="SAM" id="Phobius"/>
    </source>
</evidence>
<feature type="transmembrane region" description="Helical" evidence="1">
    <location>
        <begin position="151"/>
        <end position="167"/>
    </location>
</feature>
<dbReference type="eggNOG" id="arCOG12598">
    <property type="taxonomic scope" value="Archaea"/>
</dbReference>
<feature type="transmembrane region" description="Helical" evidence="1">
    <location>
        <begin position="79"/>
        <end position="106"/>
    </location>
</feature>
<gene>
    <name evidence="2" type="ORF">RCIX48</name>
</gene>
<reference evidence="2 3" key="1">
    <citation type="journal article" date="2006" name="Science">
        <title>Genome of rice cluster I archaea -- the key methane producers in the rice rhizosphere.</title>
        <authorList>
            <person name="Erkel C."/>
            <person name="Kube M."/>
            <person name="Reinhardt R."/>
            <person name="Liesack W."/>
        </authorList>
    </citation>
    <scope>NUCLEOTIDE SEQUENCE [LARGE SCALE GENOMIC DNA]</scope>
    <source>
        <strain evidence="3">DSM 22066 / NBRC 105507 / MRE50</strain>
    </source>
</reference>
<keyword evidence="1" id="KW-0472">Membrane</keyword>
<evidence type="ECO:0000313" key="2">
    <source>
        <dbReference type="EMBL" id="CAJ35561.1"/>
    </source>
</evidence>
<feature type="transmembrane region" description="Helical" evidence="1">
    <location>
        <begin position="188"/>
        <end position="205"/>
    </location>
</feature>
<proteinExistence type="predicted"/>
<name>Q0W7T2_METAR</name>
<dbReference type="Proteomes" id="UP000000663">
    <property type="component" value="Chromosome"/>
</dbReference>
<evidence type="ECO:0000313" key="3">
    <source>
        <dbReference type="Proteomes" id="UP000000663"/>
    </source>
</evidence>
<keyword evidence="1" id="KW-1133">Transmembrane helix</keyword>
<keyword evidence="3" id="KW-1185">Reference proteome</keyword>
<dbReference type="AlphaFoldDB" id="Q0W7T2"/>
<dbReference type="EMBL" id="AM114193">
    <property type="protein sequence ID" value="CAJ35561.1"/>
    <property type="molecule type" value="Genomic_DNA"/>
</dbReference>
<dbReference type="KEGG" id="rci:RCIX48"/>
<dbReference type="STRING" id="351160.RCIX48"/>
<keyword evidence="1" id="KW-0812">Transmembrane</keyword>
<organism evidence="2 3">
    <name type="scientific">Methanocella arvoryzae (strain DSM 22066 / NBRC 105507 / MRE50)</name>
    <dbReference type="NCBI Taxonomy" id="351160"/>
    <lineage>
        <taxon>Archaea</taxon>
        <taxon>Methanobacteriati</taxon>
        <taxon>Methanobacteriota</taxon>
        <taxon>Stenosarchaea group</taxon>
        <taxon>Methanomicrobia</taxon>
        <taxon>Methanocellales</taxon>
        <taxon>Methanocellaceae</taxon>
        <taxon>Methanocella</taxon>
    </lineage>
</organism>
<protein>
    <submittedName>
        <fullName evidence="2">Uncharacterized protein</fullName>
    </submittedName>
</protein>
<sequence length="341" mass="37216">MNIDHPAMRLLEDVKTIFRKDWKLFLIINAIYFGAILLGALIALAYPDLQISLIAATSQTYGSAGPLSIVGDAYLSGNIIIAAAITFVVNFFFGTVGMIIIPSLILPFWALLFCAYRALLWGIMLVVPVPGIMPLSVLAPHYLTLLLEGEAYVVAMFACTRGLIALLKPQSFGTDSRLQAYKKAIIDIGKLLIVVALLLGVAAVYEAAEVILVAGTAGGATQGGQFGFYDEEFGANSSYSNWTQTIPGNSSAWTSFGLSTGKLTRMHFESYGTPIDVMIMDKNNFTAYNSGTAGWSAYVTKEDAVNETFDFIPPHDDVYWIVMNNDGPEDVKIRMQLRYKL</sequence>
<feature type="transmembrane region" description="Helical" evidence="1">
    <location>
        <begin position="24"/>
        <end position="46"/>
    </location>
</feature>
<accession>Q0W7T2</accession>